<dbReference type="InterPro" id="IPR038584">
    <property type="entry name" value="Ribosomal_bL33_sf"/>
</dbReference>
<feature type="non-terminal residue" evidence="4">
    <location>
        <position position="1"/>
    </location>
</feature>
<name>A0A2G5BAT6_COERN</name>
<accession>A0A2G5BAT6</accession>
<dbReference type="OrthoDB" id="275534at2759"/>
<dbReference type="PANTHER" id="PTHR15238">
    <property type="entry name" value="54S RIBOSOMAL PROTEIN L39, MITOCHONDRIAL"/>
    <property type="match status" value="1"/>
</dbReference>
<dbReference type="GO" id="GO:0015934">
    <property type="term" value="C:large ribosomal subunit"/>
    <property type="evidence" value="ECO:0007669"/>
    <property type="project" value="TreeGrafter"/>
</dbReference>
<protein>
    <recommendedName>
        <fullName evidence="6">50S ribosomal protein L33</fullName>
    </recommendedName>
</protein>
<evidence type="ECO:0000313" key="5">
    <source>
        <dbReference type="Proteomes" id="UP000242474"/>
    </source>
</evidence>
<sequence>VARKTKARNILVRLISTAGTGYTYIRQRPRAATYRLNMMKHDPRVNKHVLFKEHKSK</sequence>
<dbReference type="EMBL" id="KZ303502">
    <property type="protein sequence ID" value="PIA16125.1"/>
    <property type="molecule type" value="Genomic_DNA"/>
</dbReference>
<organism evidence="4 5">
    <name type="scientific">Coemansia reversa (strain ATCC 12441 / NRRL 1564)</name>
    <dbReference type="NCBI Taxonomy" id="763665"/>
    <lineage>
        <taxon>Eukaryota</taxon>
        <taxon>Fungi</taxon>
        <taxon>Fungi incertae sedis</taxon>
        <taxon>Zoopagomycota</taxon>
        <taxon>Kickxellomycotina</taxon>
        <taxon>Kickxellomycetes</taxon>
        <taxon>Kickxellales</taxon>
        <taxon>Kickxellaceae</taxon>
        <taxon>Coemansia</taxon>
    </lineage>
</organism>
<dbReference type="InterPro" id="IPR011332">
    <property type="entry name" value="Ribosomal_zn-bd"/>
</dbReference>
<dbReference type="InterPro" id="IPR001705">
    <property type="entry name" value="Ribosomal_bL33"/>
</dbReference>
<gene>
    <name evidence="4" type="ORF">COEREDRAFT_43649</name>
</gene>
<dbReference type="Proteomes" id="UP000242474">
    <property type="component" value="Unassembled WGS sequence"/>
</dbReference>
<dbReference type="GO" id="GO:0003735">
    <property type="term" value="F:structural constituent of ribosome"/>
    <property type="evidence" value="ECO:0007669"/>
    <property type="project" value="InterPro"/>
</dbReference>
<keyword evidence="5" id="KW-1185">Reference proteome</keyword>
<dbReference type="PANTHER" id="PTHR15238:SF1">
    <property type="entry name" value="LARGE RIBOSOMAL SUBUNIT PROTEIN BL33M"/>
    <property type="match status" value="1"/>
</dbReference>
<dbReference type="GO" id="GO:0005737">
    <property type="term" value="C:cytoplasm"/>
    <property type="evidence" value="ECO:0007669"/>
    <property type="project" value="UniProtKB-ARBA"/>
</dbReference>
<dbReference type="Pfam" id="PF00471">
    <property type="entry name" value="Ribosomal_L33"/>
    <property type="match status" value="1"/>
</dbReference>
<dbReference type="AlphaFoldDB" id="A0A2G5BAT6"/>
<dbReference type="Gene3D" id="2.20.28.120">
    <property type="entry name" value="Ribosomal protein L33"/>
    <property type="match status" value="1"/>
</dbReference>
<evidence type="ECO:0008006" key="6">
    <source>
        <dbReference type="Google" id="ProtNLM"/>
    </source>
</evidence>
<evidence type="ECO:0000256" key="3">
    <source>
        <dbReference type="ARBA" id="ARBA00023274"/>
    </source>
</evidence>
<keyword evidence="2" id="KW-0689">Ribosomal protein</keyword>
<evidence type="ECO:0000313" key="4">
    <source>
        <dbReference type="EMBL" id="PIA16125.1"/>
    </source>
</evidence>
<reference evidence="4 5" key="1">
    <citation type="journal article" date="2015" name="Genome Biol. Evol.">
        <title>Phylogenomic analyses indicate that early fungi evolved digesting cell walls of algal ancestors of land plants.</title>
        <authorList>
            <person name="Chang Y."/>
            <person name="Wang S."/>
            <person name="Sekimoto S."/>
            <person name="Aerts A.L."/>
            <person name="Choi C."/>
            <person name="Clum A."/>
            <person name="LaButti K.M."/>
            <person name="Lindquist E.A."/>
            <person name="Yee Ngan C."/>
            <person name="Ohm R.A."/>
            <person name="Salamov A.A."/>
            <person name="Grigoriev I.V."/>
            <person name="Spatafora J.W."/>
            <person name="Berbee M.L."/>
        </authorList>
    </citation>
    <scope>NUCLEOTIDE SEQUENCE [LARGE SCALE GENOMIC DNA]</scope>
    <source>
        <strain evidence="4 5">NRRL 1564</strain>
    </source>
</reference>
<evidence type="ECO:0000256" key="2">
    <source>
        <dbReference type="ARBA" id="ARBA00022980"/>
    </source>
</evidence>
<dbReference type="STRING" id="763665.A0A2G5BAT6"/>
<proteinExistence type="inferred from homology"/>
<evidence type="ECO:0000256" key="1">
    <source>
        <dbReference type="ARBA" id="ARBA00007596"/>
    </source>
</evidence>
<dbReference type="GO" id="GO:0006412">
    <property type="term" value="P:translation"/>
    <property type="evidence" value="ECO:0007669"/>
    <property type="project" value="InterPro"/>
</dbReference>
<comment type="similarity">
    <text evidence="1">Belongs to the bacterial ribosomal protein bL33 family.</text>
</comment>
<dbReference type="SUPFAM" id="SSF57829">
    <property type="entry name" value="Zn-binding ribosomal proteins"/>
    <property type="match status" value="1"/>
</dbReference>
<dbReference type="NCBIfam" id="TIGR01023">
    <property type="entry name" value="rpmG_bact"/>
    <property type="match status" value="1"/>
</dbReference>
<keyword evidence="3" id="KW-0687">Ribonucleoprotein</keyword>